<dbReference type="PANTHER" id="PTHR11468">
    <property type="entry name" value="GLYCOGEN PHOSPHORYLASE"/>
    <property type="match status" value="1"/>
</dbReference>
<feature type="region of interest" description="Disordered" evidence="11">
    <location>
        <begin position="1"/>
        <end position="51"/>
    </location>
</feature>
<dbReference type="GO" id="GO:0005737">
    <property type="term" value="C:cytoplasm"/>
    <property type="evidence" value="ECO:0007669"/>
    <property type="project" value="TreeGrafter"/>
</dbReference>
<dbReference type="GO" id="GO:0005980">
    <property type="term" value="P:glycogen catabolic process"/>
    <property type="evidence" value="ECO:0007669"/>
    <property type="project" value="TreeGrafter"/>
</dbReference>
<dbReference type="CDD" id="cd04300">
    <property type="entry name" value="GT35_Glycogen_Phosphorylase"/>
    <property type="match status" value="1"/>
</dbReference>
<feature type="compositionally biased region" description="Polar residues" evidence="11">
    <location>
        <begin position="931"/>
        <end position="945"/>
    </location>
</feature>
<dbReference type="EMBL" id="ADBJ01000062">
    <property type="protein sequence ID" value="EFA74698.1"/>
    <property type="molecule type" value="Genomic_DNA"/>
</dbReference>
<comment type="cofactor">
    <cofactor evidence="2 10">
        <name>pyridoxal 5'-phosphate</name>
        <dbReference type="ChEBI" id="CHEBI:597326"/>
    </cofactor>
</comment>
<dbReference type="GO" id="GO:0008184">
    <property type="term" value="F:glycogen phosphorylase activity"/>
    <property type="evidence" value="ECO:0007669"/>
    <property type="project" value="InterPro"/>
</dbReference>
<evidence type="ECO:0000313" key="13">
    <source>
        <dbReference type="Proteomes" id="UP000001396"/>
    </source>
</evidence>
<dbReference type="GeneID" id="31367135"/>
<comment type="function">
    <text evidence="10">Allosteric enzyme that catalyzes the rate-limiting step in glycogen catabolism, the phosphorolytic cleavage of glycogen to produce glucose-1-phosphate, and plays a central role in maintaining cellular and organismal glucose homeostasis.</text>
</comment>
<evidence type="ECO:0000256" key="11">
    <source>
        <dbReference type="SAM" id="MobiDB-lite"/>
    </source>
</evidence>
<dbReference type="OMA" id="GIEPCRC"/>
<comment type="caution">
    <text evidence="12">The sequence shown here is derived from an EMBL/GenBank/DDBJ whole genome shotgun (WGS) entry which is preliminary data.</text>
</comment>
<name>D3BVE1_HETP5</name>
<protein>
    <recommendedName>
        <fullName evidence="10">Alpha-1,4 glucan phosphorylase</fullName>
        <ecNumber evidence="10">2.4.1.1</ecNumber>
    </recommendedName>
</protein>
<feature type="compositionally biased region" description="Basic and acidic residues" evidence="11">
    <location>
        <begin position="1"/>
        <end position="21"/>
    </location>
</feature>
<dbReference type="PIRSF" id="PIRSF000460">
    <property type="entry name" value="Pprylas_GlgP"/>
    <property type="match status" value="1"/>
</dbReference>
<evidence type="ECO:0000256" key="6">
    <source>
        <dbReference type="ARBA" id="ARBA00022679"/>
    </source>
</evidence>
<dbReference type="Gene3D" id="3.40.50.2000">
    <property type="entry name" value="Glycogen Phosphorylase B"/>
    <property type="match status" value="2"/>
</dbReference>
<evidence type="ECO:0000256" key="4">
    <source>
        <dbReference type="ARBA" id="ARBA00022533"/>
    </source>
</evidence>
<feature type="compositionally biased region" description="Polar residues" evidence="11">
    <location>
        <begin position="25"/>
        <end position="37"/>
    </location>
</feature>
<keyword evidence="7 9" id="KW-0663">Pyridoxal phosphate</keyword>
<comment type="similarity">
    <text evidence="3 10">Belongs to the glycogen phosphorylase family.</text>
</comment>
<keyword evidence="13" id="KW-1185">Reference proteome</keyword>
<dbReference type="GO" id="GO:0030170">
    <property type="term" value="F:pyridoxal phosphate binding"/>
    <property type="evidence" value="ECO:0007669"/>
    <property type="project" value="InterPro"/>
</dbReference>
<keyword evidence="4" id="KW-0021">Allosteric enzyme</keyword>
<feature type="modified residue" description="N6-(pyridoxal phosphate)lysine" evidence="9">
    <location>
        <position position="743"/>
    </location>
</feature>
<keyword evidence="8 10" id="KW-0119">Carbohydrate metabolism</keyword>
<dbReference type="AlphaFoldDB" id="D3BVE1"/>
<dbReference type="FunFam" id="3.40.50.2000:FF:000807">
    <property type="entry name" value="Alpha-glucan phosphorylase 2, cytosolic"/>
    <property type="match status" value="1"/>
</dbReference>
<dbReference type="Pfam" id="PF00343">
    <property type="entry name" value="Phosphorylase"/>
    <property type="match status" value="1"/>
</dbReference>
<dbReference type="NCBIfam" id="TIGR02093">
    <property type="entry name" value="P_ylase"/>
    <property type="match status" value="1"/>
</dbReference>
<dbReference type="InterPro" id="IPR011833">
    <property type="entry name" value="Glycg_phsphrylas"/>
</dbReference>
<evidence type="ECO:0000256" key="1">
    <source>
        <dbReference type="ARBA" id="ARBA00001275"/>
    </source>
</evidence>
<dbReference type="InterPro" id="IPR000811">
    <property type="entry name" value="Glyco_trans_35"/>
</dbReference>
<organism evidence="12 13">
    <name type="scientific">Heterostelium pallidum (strain ATCC 26659 / Pp 5 / PN500)</name>
    <name type="common">Cellular slime mold</name>
    <name type="synonym">Polysphondylium pallidum</name>
    <dbReference type="NCBI Taxonomy" id="670386"/>
    <lineage>
        <taxon>Eukaryota</taxon>
        <taxon>Amoebozoa</taxon>
        <taxon>Evosea</taxon>
        <taxon>Eumycetozoa</taxon>
        <taxon>Dictyostelia</taxon>
        <taxon>Acytosteliales</taxon>
        <taxon>Acytosteliaceae</taxon>
        <taxon>Heterostelium</taxon>
    </lineage>
</organism>
<dbReference type="PROSITE" id="PS00102">
    <property type="entry name" value="PHOSPHORYLASE"/>
    <property type="match status" value="1"/>
</dbReference>
<accession>D3BVE1</accession>
<keyword evidence="6 10" id="KW-0808">Transferase</keyword>
<dbReference type="Proteomes" id="UP000001396">
    <property type="component" value="Unassembled WGS sequence"/>
</dbReference>
<dbReference type="STRING" id="670386.D3BVE1"/>
<evidence type="ECO:0000313" key="12">
    <source>
        <dbReference type="EMBL" id="EFA74698.1"/>
    </source>
</evidence>
<proteinExistence type="inferred from homology"/>
<evidence type="ECO:0000256" key="8">
    <source>
        <dbReference type="ARBA" id="ARBA00023277"/>
    </source>
</evidence>
<evidence type="ECO:0000256" key="7">
    <source>
        <dbReference type="ARBA" id="ARBA00022898"/>
    </source>
</evidence>
<evidence type="ECO:0000256" key="2">
    <source>
        <dbReference type="ARBA" id="ARBA00001933"/>
    </source>
</evidence>
<comment type="catalytic activity">
    <reaction evidence="1 10">
        <text>[(1-&gt;4)-alpha-D-glucosyl](n) + phosphate = [(1-&gt;4)-alpha-D-glucosyl](n-1) + alpha-D-glucose 1-phosphate</text>
        <dbReference type="Rhea" id="RHEA:41732"/>
        <dbReference type="Rhea" id="RHEA-COMP:9584"/>
        <dbReference type="Rhea" id="RHEA-COMP:9586"/>
        <dbReference type="ChEBI" id="CHEBI:15444"/>
        <dbReference type="ChEBI" id="CHEBI:43474"/>
        <dbReference type="ChEBI" id="CHEBI:58601"/>
        <dbReference type="EC" id="2.4.1.1"/>
    </reaction>
</comment>
<dbReference type="FunCoup" id="D3BVE1">
    <property type="interactions" value="268"/>
</dbReference>
<dbReference type="InterPro" id="IPR035090">
    <property type="entry name" value="Pyridoxal_P_attach_site"/>
</dbReference>
<evidence type="ECO:0000256" key="5">
    <source>
        <dbReference type="ARBA" id="ARBA00022676"/>
    </source>
</evidence>
<evidence type="ECO:0000256" key="9">
    <source>
        <dbReference type="PIRSR" id="PIRSR000460-1"/>
    </source>
</evidence>
<feature type="region of interest" description="Disordered" evidence="11">
    <location>
        <begin position="925"/>
        <end position="968"/>
    </location>
</feature>
<gene>
    <name evidence="12" type="primary">glpD</name>
    <name evidence="12" type="ORF">PPL_11667</name>
</gene>
<dbReference type="PANTHER" id="PTHR11468:SF2">
    <property type="entry name" value="GLYCOGEN PHOSPHORYLASE 2"/>
    <property type="match status" value="1"/>
</dbReference>
<keyword evidence="5 10" id="KW-0328">Glycosyltransferase</keyword>
<dbReference type="SUPFAM" id="SSF53756">
    <property type="entry name" value="UDP-Glycosyltransferase/glycogen phosphorylase"/>
    <property type="match status" value="1"/>
</dbReference>
<dbReference type="InParanoid" id="D3BVE1"/>
<dbReference type="RefSeq" id="XP_020426832.1">
    <property type="nucleotide sequence ID" value="XM_020582416.1"/>
</dbReference>
<reference evidence="12 13" key="1">
    <citation type="journal article" date="2011" name="Genome Res.">
        <title>Phylogeny-wide analysis of social amoeba genomes highlights ancient origins for complex intercellular communication.</title>
        <authorList>
            <person name="Heidel A.J."/>
            <person name="Lawal H.M."/>
            <person name="Felder M."/>
            <person name="Schilde C."/>
            <person name="Helps N.R."/>
            <person name="Tunggal B."/>
            <person name="Rivero F."/>
            <person name="John U."/>
            <person name="Schleicher M."/>
            <person name="Eichinger L."/>
            <person name="Platzer M."/>
            <person name="Noegel A.A."/>
            <person name="Schaap P."/>
            <person name="Gloeckner G."/>
        </authorList>
    </citation>
    <scope>NUCLEOTIDE SEQUENCE [LARGE SCALE GENOMIC DNA]</scope>
    <source>
        <strain evidence="13">ATCC 26659 / Pp 5 / PN500</strain>
    </source>
</reference>
<evidence type="ECO:0000256" key="10">
    <source>
        <dbReference type="RuleBase" id="RU000587"/>
    </source>
</evidence>
<dbReference type="EC" id="2.4.1.1" evidence="10"/>
<evidence type="ECO:0000256" key="3">
    <source>
        <dbReference type="ARBA" id="ARBA00006047"/>
    </source>
</evidence>
<dbReference type="FunFam" id="3.40.50.2000:FF:000003">
    <property type="entry name" value="Alpha-1,4 glucan phosphorylase"/>
    <property type="match status" value="1"/>
</dbReference>
<sequence>MMEKQPKSEQNAKENVDLERHVLRKSTSATALPNSKLKSSRDGSIPKISVASPKTQKPTFKVIEDVNENEDVDEKNLAMLWALLASYLPEDKFTLQREFVRHVEYNLAQTRTEANNFSGFEALALCTKDRLIERWKDTMLYFKQNGVKQVNYLSLEFLLGRSLQNSLVALGLTGKYADALKELGFYLEDLYDEEHDAGLGNGGLGRLAACFMDSLATMDYPACGYGLRYTYGMFYQDLQDGEQVELPDYWLNYGSPWEIERLDISHSVGFGGVVEEEIVNGEKHLVWHPAEKIVGIAYDYPIPGFSTFNTINIRLWSSKPSDEFDLTSFNKGDYLGSIEEKQRCENITNVLYPNDNTTQGKELRLKQQYFFVSATLQDIISQFKDTGRDFSEFPKMHAIQLNDTHPTLGIPELMRILLDEEHMSWERAWDITTKTFSYTNHTVLPEALERWSVEMVERLLPRHIRIIYDINERFLQLVEKRWPGDIDRRRSLSIIDESGGRTIRMAYLAIVGSHTINGVAALHSDLIKDVVFRHFYELWPEKFQNKTNGVTPRRWIHECNPSLSQFLTKTLNTSRWIVNLDIIRKIKDMADDTTFQDQWMNIKRENKIRMAKYIERVCGDIVNVDAIFDVQVKRFHEYKRQLLNILGVIHRYLEIKSGKVKYPKVVIFGGKAAPGYYMAKLIIKLINAVAKVINNDPIVGNMLKVVFIPNYCVSNAEIIIPSSDISEHISTAGTEASGTSNMKFAMNGGLIIGTLDGANIEIRDAIGHENMFIFGALTPDVERIKKEIHQGTFVPDRRWIQVITAIKEGMFGPLQDFQPIIDSITGGNDHYILSYDFPSYLEAQQQIDLAYQNRSKWAKMSILASAGCGMFSSDRTIKEYAESIWHIQQCRRPGPMPISTEEIKTITKSPVGSPFDSLNNPMISMERLSPMTPTGSRNPHPSSHPSLRVGQDNVPKQTVKGFNVPSSK</sequence>